<dbReference type="Pfam" id="PF13632">
    <property type="entry name" value="Glyco_trans_2_3"/>
    <property type="match status" value="1"/>
</dbReference>
<dbReference type="SUPFAM" id="SSF53448">
    <property type="entry name" value="Nucleotide-diphospho-sugar transferases"/>
    <property type="match status" value="1"/>
</dbReference>
<proteinExistence type="predicted"/>
<organism evidence="5 6">
    <name type="scientific">Saitoella complicata (strain BCRC 22490 / CBS 7301 / JCM 7358 / NBRC 10748 / NRRL Y-17804)</name>
    <dbReference type="NCBI Taxonomy" id="698492"/>
    <lineage>
        <taxon>Eukaryota</taxon>
        <taxon>Fungi</taxon>
        <taxon>Dikarya</taxon>
        <taxon>Ascomycota</taxon>
        <taxon>Taphrinomycotina</taxon>
        <taxon>Taphrinomycotina incertae sedis</taxon>
        <taxon>Saitoella</taxon>
    </lineage>
</organism>
<dbReference type="AlphaFoldDB" id="A0A0E9NA32"/>
<dbReference type="Gene3D" id="3.90.550.10">
    <property type="entry name" value="Spore Coat Polysaccharide Biosynthesis Protein SpsA, Chain A"/>
    <property type="match status" value="1"/>
</dbReference>
<gene>
    <name evidence="5" type="ORF">G7K_0969-t1</name>
</gene>
<dbReference type="PANTHER" id="PTHR35408:SF3">
    <property type="entry name" value="GLYCOSYLTRANSFERASE 2-LIKE DOMAIN-CONTAINING PROTEIN"/>
    <property type="match status" value="1"/>
</dbReference>
<feature type="domain" description="Glycosyltransferase 2-like" evidence="3">
    <location>
        <begin position="577"/>
        <end position="789"/>
    </location>
</feature>
<reference evidence="5 6" key="2">
    <citation type="journal article" date="2014" name="J. Gen. Appl. Microbiol.">
        <title>The early diverging ascomycetous budding yeast Saitoella complicata has three histone deacetylases belonging to the Clr6, Hos2, and Rpd3 lineages.</title>
        <authorList>
            <person name="Nishida H."/>
            <person name="Matsumoto T."/>
            <person name="Kondo S."/>
            <person name="Hamamoto M."/>
            <person name="Yoshikawa H."/>
        </authorList>
    </citation>
    <scope>NUCLEOTIDE SEQUENCE [LARGE SCALE GENOMIC DNA]</scope>
    <source>
        <strain evidence="5 6">NRRL Y-17804</strain>
    </source>
</reference>
<dbReference type="EMBL" id="BACD03000005">
    <property type="protein sequence ID" value="GAO46747.1"/>
    <property type="molecule type" value="Genomic_DNA"/>
</dbReference>
<protein>
    <submittedName>
        <fullName evidence="5">Uncharacterized protein</fullName>
    </submittedName>
</protein>
<comment type="caution">
    <text evidence="5">The sequence shown here is derived from an EMBL/GenBank/DDBJ whole genome shotgun (WGS) entry which is preliminary data.</text>
</comment>
<dbReference type="Pfam" id="PF25550">
    <property type="entry name" value="DUF7928"/>
    <property type="match status" value="1"/>
</dbReference>
<feature type="transmembrane region" description="Helical" evidence="2">
    <location>
        <begin position="846"/>
        <end position="866"/>
    </location>
</feature>
<evidence type="ECO:0000259" key="3">
    <source>
        <dbReference type="Pfam" id="PF13632"/>
    </source>
</evidence>
<feature type="region of interest" description="Disordered" evidence="1">
    <location>
        <begin position="1"/>
        <end position="23"/>
    </location>
</feature>
<name>A0A0E9NA32_SAICN</name>
<feature type="transmembrane region" description="Helical" evidence="2">
    <location>
        <begin position="376"/>
        <end position="401"/>
    </location>
</feature>
<reference evidence="5 6" key="3">
    <citation type="journal article" date="2015" name="Genome Announc.">
        <title>Draft Genome Sequence of the Archiascomycetous Yeast Saitoella complicata.</title>
        <authorList>
            <person name="Yamauchi K."/>
            <person name="Kondo S."/>
            <person name="Hamamoto M."/>
            <person name="Takahashi Y."/>
            <person name="Ogura Y."/>
            <person name="Hayashi T."/>
            <person name="Nishida H."/>
        </authorList>
    </citation>
    <scope>NUCLEOTIDE SEQUENCE [LARGE SCALE GENOMIC DNA]</scope>
    <source>
        <strain evidence="5 6">NRRL Y-17804</strain>
    </source>
</reference>
<accession>A0A0E9NA32</accession>
<dbReference type="STRING" id="698492.A0A0E9NA32"/>
<reference evidence="5 6" key="1">
    <citation type="journal article" date="2011" name="J. Gen. Appl. Microbiol.">
        <title>Draft genome sequencing of the enigmatic yeast Saitoella complicata.</title>
        <authorList>
            <person name="Nishida H."/>
            <person name="Hamamoto M."/>
            <person name="Sugiyama J."/>
        </authorList>
    </citation>
    <scope>NUCLEOTIDE SEQUENCE [LARGE SCALE GENOMIC DNA]</scope>
    <source>
        <strain evidence="5 6">NRRL Y-17804</strain>
    </source>
</reference>
<dbReference type="InterPro" id="IPR029044">
    <property type="entry name" value="Nucleotide-diphossugar_trans"/>
</dbReference>
<feature type="transmembrane region" description="Helical" evidence="2">
    <location>
        <begin position="806"/>
        <end position="826"/>
    </location>
</feature>
<evidence type="ECO:0000313" key="5">
    <source>
        <dbReference type="EMBL" id="GAO46747.1"/>
    </source>
</evidence>
<dbReference type="InterPro" id="IPR057688">
    <property type="entry name" value="DUF7928"/>
</dbReference>
<feature type="compositionally biased region" description="Polar residues" evidence="1">
    <location>
        <begin position="101"/>
        <end position="111"/>
    </location>
</feature>
<evidence type="ECO:0000313" key="6">
    <source>
        <dbReference type="Proteomes" id="UP000033140"/>
    </source>
</evidence>
<feature type="transmembrane region" description="Helical" evidence="2">
    <location>
        <begin position="902"/>
        <end position="920"/>
    </location>
</feature>
<dbReference type="InterPro" id="IPR001173">
    <property type="entry name" value="Glyco_trans_2-like"/>
</dbReference>
<feature type="transmembrane region" description="Helical" evidence="2">
    <location>
        <begin position="926"/>
        <end position="949"/>
    </location>
</feature>
<feature type="transmembrane region" description="Helical" evidence="2">
    <location>
        <begin position="334"/>
        <end position="355"/>
    </location>
</feature>
<evidence type="ECO:0000256" key="2">
    <source>
        <dbReference type="SAM" id="Phobius"/>
    </source>
</evidence>
<evidence type="ECO:0000259" key="4">
    <source>
        <dbReference type="Pfam" id="PF25550"/>
    </source>
</evidence>
<keyword evidence="2" id="KW-0472">Membrane</keyword>
<feature type="region of interest" description="Disordered" evidence="1">
    <location>
        <begin position="78"/>
        <end position="143"/>
    </location>
</feature>
<dbReference type="Proteomes" id="UP000033140">
    <property type="component" value="Unassembled WGS sequence"/>
</dbReference>
<feature type="domain" description="DUF7928" evidence="4">
    <location>
        <begin position="158"/>
        <end position="314"/>
    </location>
</feature>
<dbReference type="PANTHER" id="PTHR35408">
    <property type="entry name" value="CHROMOSOME 15, WHOLE GENOME SHOTGUN SEQUENCE"/>
    <property type="match status" value="1"/>
</dbReference>
<keyword evidence="2" id="KW-1133">Transmembrane helix</keyword>
<dbReference type="OMA" id="DTNLPHI"/>
<keyword evidence="2" id="KW-0812">Transmembrane</keyword>
<evidence type="ECO:0000256" key="1">
    <source>
        <dbReference type="SAM" id="MobiDB-lite"/>
    </source>
</evidence>
<feature type="transmembrane region" description="Helical" evidence="2">
    <location>
        <begin position="774"/>
        <end position="794"/>
    </location>
</feature>
<keyword evidence="6" id="KW-1185">Reference proteome</keyword>
<sequence length="958" mass="109080">MPSFRSFIEGFSKPAPKKQKRTPAELAAHLGLEKISLPAQDIDLEAQAVLGSSTVSVDTKATDDSILVEKSYAFLETEPPLPKPRRYSTYDSRSDTHESRASSQTRASNAPSRRPSLLYHTSDLERRPSRAPSHAGSLWSQRSGRRKSMPQVWLKEIDKYELMAEHLYRIFRNKDYFSKVEVDGEPVIAVRRDATEKTFCMYPPEVYDEAGPFQRAIMGLNVEVAVRVSTKVVRLIMGRLKRSHGITDLQMLDGSKIQIVENLAALSRARKLHFAAFVKEEQILVVWADAVDEIETKLAKFEQDMIALVWKGGSLDNLDLEDEEAGMILEDRPWMWYSSMMVGMSVAGCVLCFGLSVKEVIIEIMLDFSYARIALLAVWPVYWFFAFFFALCIVFGLFRLFGPISQVHQNSRYYSGKPPKRLQGDLPHVSIQCPVYKESLDGVIDPTVRSIKAAISTYELQGGTASIFMNDDGMQLLSEEDAEIRRLYYEKENIGWVARPPHGKDGFVRAGRFKKASNMNFALSLTLAVEKALEEIPRDGDWSVEREAIAYKEALKDAVEATGGKAWADGDIRVGDYIMIIDSDTRVPEDCILDAVSEMEMAPEVAILQHASGVMQVVWNYWENGITFFTDLVYTAIQYGCANGDIAPFVGHNAFLRWSAVQEVSFYDENHVQKFWSESHVSEDFDIALRLQVNGYLVRLAAYTNGGFKEGVSLTVQDELMRWEKYAYGCSELMFNPVFTWFRQGPFTQLFKDFVFSNMKTYAKLATLAYIGTYYAIAFGWMGTLMNYFITGWIPGTADHFYLDSWKIWFSVAIVFSLFGNFTLAVMRHRMGTHNFVYSLWENFKWVPLFAIFFGGLSVHVSYALICHMFSLNIGWGATAKELEDSNFFVEAKQIARGFRNMYVFSFLMQAMILALAFWVPLQWRITSWVAIVPLEITLISHMLLPLVLNPFLMNMTF</sequence>